<evidence type="ECO:0000313" key="1">
    <source>
        <dbReference type="EMBL" id="KAH3705197.1"/>
    </source>
</evidence>
<organism evidence="1 2">
    <name type="scientific">Dreissena polymorpha</name>
    <name type="common">Zebra mussel</name>
    <name type="synonym">Mytilus polymorpha</name>
    <dbReference type="NCBI Taxonomy" id="45954"/>
    <lineage>
        <taxon>Eukaryota</taxon>
        <taxon>Metazoa</taxon>
        <taxon>Spiralia</taxon>
        <taxon>Lophotrochozoa</taxon>
        <taxon>Mollusca</taxon>
        <taxon>Bivalvia</taxon>
        <taxon>Autobranchia</taxon>
        <taxon>Heteroconchia</taxon>
        <taxon>Euheterodonta</taxon>
        <taxon>Imparidentia</taxon>
        <taxon>Neoheterodontei</taxon>
        <taxon>Myida</taxon>
        <taxon>Dreissenoidea</taxon>
        <taxon>Dreissenidae</taxon>
        <taxon>Dreissena</taxon>
    </lineage>
</organism>
<keyword evidence="2" id="KW-1185">Reference proteome</keyword>
<gene>
    <name evidence="1" type="ORF">DPMN_080263</name>
</gene>
<comment type="caution">
    <text evidence="1">The sequence shown here is derived from an EMBL/GenBank/DDBJ whole genome shotgun (WGS) entry which is preliminary data.</text>
</comment>
<dbReference type="EMBL" id="JAIWYP010000015">
    <property type="protein sequence ID" value="KAH3705197.1"/>
    <property type="molecule type" value="Genomic_DNA"/>
</dbReference>
<reference evidence="1" key="2">
    <citation type="submission" date="2020-11" db="EMBL/GenBank/DDBJ databases">
        <authorList>
            <person name="McCartney M.A."/>
            <person name="Auch B."/>
            <person name="Kono T."/>
            <person name="Mallez S."/>
            <person name="Becker A."/>
            <person name="Gohl D.M."/>
            <person name="Silverstein K.A.T."/>
            <person name="Koren S."/>
            <person name="Bechman K.B."/>
            <person name="Herman A."/>
            <person name="Abrahante J.E."/>
            <person name="Garbe J."/>
        </authorList>
    </citation>
    <scope>NUCLEOTIDE SEQUENCE</scope>
    <source>
        <strain evidence="1">Duluth1</strain>
        <tissue evidence="1">Whole animal</tissue>
    </source>
</reference>
<dbReference type="AlphaFoldDB" id="A0A9D4BTP6"/>
<protein>
    <submittedName>
        <fullName evidence="1">Uncharacterized protein</fullName>
    </submittedName>
</protein>
<evidence type="ECO:0000313" key="2">
    <source>
        <dbReference type="Proteomes" id="UP000828390"/>
    </source>
</evidence>
<accession>A0A9D4BTP6</accession>
<proteinExistence type="predicted"/>
<sequence>MSSSSKLPLICTSNSSAHTGCFNFSKSNLTRGFFAMRLLFNLCQLDGGALYVMVTDNVVAKKRLCARVGLKLLRASLKSIWFCTLPFETCQVAVLDGLSGCGVLARVSSWLQANKKVSDLCRWSLLSHIYLLSLTSIGMRLVQP</sequence>
<dbReference type="Proteomes" id="UP000828390">
    <property type="component" value="Unassembled WGS sequence"/>
</dbReference>
<reference evidence="1" key="1">
    <citation type="journal article" date="2019" name="bioRxiv">
        <title>The Genome of the Zebra Mussel, Dreissena polymorpha: A Resource for Invasive Species Research.</title>
        <authorList>
            <person name="McCartney M.A."/>
            <person name="Auch B."/>
            <person name="Kono T."/>
            <person name="Mallez S."/>
            <person name="Zhang Y."/>
            <person name="Obille A."/>
            <person name="Becker A."/>
            <person name="Abrahante J.E."/>
            <person name="Garbe J."/>
            <person name="Badalamenti J.P."/>
            <person name="Herman A."/>
            <person name="Mangelson H."/>
            <person name="Liachko I."/>
            <person name="Sullivan S."/>
            <person name="Sone E.D."/>
            <person name="Koren S."/>
            <person name="Silverstein K.A.T."/>
            <person name="Beckman K.B."/>
            <person name="Gohl D.M."/>
        </authorList>
    </citation>
    <scope>NUCLEOTIDE SEQUENCE</scope>
    <source>
        <strain evidence="1">Duluth1</strain>
        <tissue evidence="1">Whole animal</tissue>
    </source>
</reference>
<name>A0A9D4BTP6_DREPO</name>